<dbReference type="STRING" id="448385.sce6713"/>
<feature type="compositionally biased region" description="Low complexity" evidence="2">
    <location>
        <begin position="594"/>
        <end position="606"/>
    </location>
</feature>
<dbReference type="GO" id="GO:0006310">
    <property type="term" value="P:DNA recombination"/>
    <property type="evidence" value="ECO:0007669"/>
    <property type="project" value="UniProtKB-KW"/>
</dbReference>
<feature type="compositionally biased region" description="Low complexity" evidence="2">
    <location>
        <begin position="562"/>
        <end position="577"/>
    </location>
</feature>
<dbReference type="Proteomes" id="UP000002139">
    <property type="component" value="Chromosome"/>
</dbReference>
<sequence length="648" mass="69418">MSAHGLPRCWPLSALNLSHARTPTGRALLPQEHAVLGCRRSRAGPLGGGTPGGPLIDPRITGDRSMTDVPQRRARAKRSASFPTTSLPAPASTDRRLRSSRSGGRPSPAAEAAVPVADSPGSASMTALSKLAARAPGRPAGDKRANGSGSVRLRGKTWTARLSLGEAGRSTFSLPTCRTEQEANARLEVLADLAGRLLAAGQIVLGLPLLERAAAREGIALRDVRLAIEQLCRGEARARASGETTFAEFAELVVSGRLAEQYPLHVKALRHPEQYRHKLNHVLGVLGPVPLPRLTLDHADRAISMLPGHLEDSSRQGVAKVIHRILALATYPARIIASNPLPRGWIPKAEDNKAKGSLYPDEDRRLMAAVNIPLSYRIYYGFLIREGMRADEAGRLEPSDLDLDRGAVVLDENKTDDPRAWALSPDVVRALRTYFAICPPKERVFIGPSGPLPGRSGAHNFRNHLRRAGIDRPELFETTQSRLNIRLHDTRATFITIKLANGRTETRISDRTGHKSSRQIHHYKRAARKVAELGLGDFAPLDEAIPELNGRGGRLGGSDPMSAGPEAGSPSPSNGASLVRALDRRAPGAVVDHAGQPAAGAPVAAGGPLGPRWATPASDPAANQTEQIEIIDISSAFAASSQKSWRDF</sequence>
<feature type="region of interest" description="Disordered" evidence="2">
    <location>
        <begin position="40"/>
        <end position="152"/>
    </location>
</feature>
<gene>
    <name evidence="4" type="ordered locus">sce6713</name>
</gene>
<evidence type="ECO:0000256" key="2">
    <source>
        <dbReference type="SAM" id="MobiDB-lite"/>
    </source>
</evidence>
<keyword evidence="1" id="KW-0233">DNA recombination</keyword>
<evidence type="ECO:0000259" key="3">
    <source>
        <dbReference type="PROSITE" id="PS51898"/>
    </source>
</evidence>
<feature type="region of interest" description="Disordered" evidence="2">
    <location>
        <begin position="549"/>
        <end position="577"/>
    </location>
</feature>
<proteinExistence type="predicted"/>
<dbReference type="AlphaFoldDB" id="A9GT06"/>
<feature type="compositionally biased region" description="Low complexity" evidence="2">
    <location>
        <begin position="100"/>
        <end position="120"/>
    </location>
</feature>
<dbReference type="Gene3D" id="1.10.443.10">
    <property type="entry name" value="Intergrase catalytic core"/>
    <property type="match status" value="1"/>
</dbReference>
<dbReference type="BioCyc" id="SCEL448385:SCE_RS34450-MONOMER"/>
<evidence type="ECO:0000313" key="5">
    <source>
        <dbReference type="Proteomes" id="UP000002139"/>
    </source>
</evidence>
<dbReference type="Pfam" id="PF00589">
    <property type="entry name" value="Phage_integrase"/>
    <property type="match status" value="1"/>
</dbReference>
<reference evidence="4 5" key="1">
    <citation type="journal article" date="2007" name="Nat. Biotechnol.">
        <title>Complete genome sequence of the myxobacterium Sorangium cellulosum.</title>
        <authorList>
            <person name="Schneiker S."/>
            <person name="Perlova O."/>
            <person name="Kaiser O."/>
            <person name="Gerth K."/>
            <person name="Alici A."/>
            <person name="Altmeyer M.O."/>
            <person name="Bartels D."/>
            <person name="Bekel T."/>
            <person name="Beyer S."/>
            <person name="Bode E."/>
            <person name="Bode H.B."/>
            <person name="Bolten C.J."/>
            <person name="Choudhuri J.V."/>
            <person name="Doss S."/>
            <person name="Elnakady Y.A."/>
            <person name="Frank B."/>
            <person name="Gaigalat L."/>
            <person name="Goesmann A."/>
            <person name="Groeger C."/>
            <person name="Gross F."/>
            <person name="Jelsbak L."/>
            <person name="Jelsbak L."/>
            <person name="Kalinowski J."/>
            <person name="Kegler C."/>
            <person name="Knauber T."/>
            <person name="Konietzny S."/>
            <person name="Kopp M."/>
            <person name="Krause L."/>
            <person name="Krug D."/>
            <person name="Linke B."/>
            <person name="Mahmud T."/>
            <person name="Martinez-Arias R."/>
            <person name="McHardy A.C."/>
            <person name="Merai M."/>
            <person name="Meyer F."/>
            <person name="Mormann S."/>
            <person name="Munoz-Dorado J."/>
            <person name="Perez J."/>
            <person name="Pradella S."/>
            <person name="Rachid S."/>
            <person name="Raddatz G."/>
            <person name="Rosenau F."/>
            <person name="Rueckert C."/>
            <person name="Sasse F."/>
            <person name="Scharfe M."/>
            <person name="Schuster S.C."/>
            <person name="Suen G."/>
            <person name="Treuner-Lange A."/>
            <person name="Velicer G.J."/>
            <person name="Vorholter F.-J."/>
            <person name="Weissman K.J."/>
            <person name="Welch R.D."/>
            <person name="Wenzel S.C."/>
            <person name="Whitworth D.E."/>
            <person name="Wilhelm S."/>
            <person name="Wittmann C."/>
            <person name="Bloecker H."/>
            <person name="Puehler A."/>
            <person name="Mueller R."/>
        </authorList>
    </citation>
    <scope>NUCLEOTIDE SEQUENCE [LARGE SCALE GENOMIC DNA]</scope>
    <source>
        <strain evidence="5">So ce56</strain>
    </source>
</reference>
<dbReference type="eggNOG" id="COG0582">
    <property type="taxonomic scope" value="Bacteria"/>
</dbReference>
<dbReference type="KEGG" id="scl:sce6713"/>
<dbReference type="GO" id="GO:0015074">
    <property type="term" value="P:DNA integration"/>
    <property type="evidence" value="ECO:0007669"/>
    <property type="project" value="InterPro"/>
</dbReference>
<evidence type="ECO:0000256" key="1">
    <source>
        <dbReference type="ARBA" id="ARBA00023172"/>
    </source>
</evidence>
<dbReference type="GO" id="GO:0003677">
    <property type="term" value="F:DNA binding"/>
    <property type="evidence" value="ECO:0007669"/>
    <property type="project" value="InterPro"/>
</dbReference>
<dbReference type="SUPFAM" id="SSF56349">
    <property type="entry name" value="DNA breaking-rejoining enzymes"/>
    <property type="match status" value="1"/>
</dbReference>
<dbReference type="InterPro" id="IPR013762">
    <property type="entry name" value="Integrase-like_cat_sf"/>
</dbReference>
<dbReference type="InterPro" id="IPR011010">
    <property type="entry name" value="DNA_brk_join_enz"/>
</dbReference>
<feature type="domain" description="Tyr recombinase" evidence="3">
    <location>
        <begin position="353"/>
        <end position="537"/>
    </location>
</feature>
<keyword evidence="5" id="KW-1185">Reference proteome</keyword>
<dbReference type="EMBL" id="AM746676">
    <property type="protein sequence ID" value="CAN96882.1"/>
    <property type="molecule type" value="Genomic_DNA"/>
</dbReference>
<organism evidence="4 5">
    <name type="scientific">Sorangium cellulosum (strain So ce56)</name>
    <name type="common">Polyangium cellulosum (strain So ce56)</name>
    <dbReference type="NCBI Taxonomy" id="448385"/>
    <lineage>
        <taxon>Bacteria</taxon>
        <taxon>Pseudomonadati</taxon>
        <taxon>Myxococcota</taxon>
        <taxon>Polyangia</taxon>
        <taxon>Polyangiales</taxon>
        <taxon>Polyangiaceae</taxon>
        <taxon>Sorangium</taxon>
    </lineage>
</organism>
<protein>
    <submittedName>
        <fullName evidence="4">DNA integration/recombination/invertion protein</fullName>
    </submittedName>
</protein>
<dbReference type="HOGENOM" id="CLU_028185_0_0_7"/>
<accession>A9GT06</accession>
<dbReference type="PROSITE" id="PS51898">
    <property type="entry name" value="TYR_RECOMBINASE"/>
    <property type="match status" value="1"/>
</dbReference>
<name>A9GT06_SORC5</name>
<dbReference type="InterPro" id="IPR002104">
    <property type="entry name" value="Integrase_catalytic"/>
</dbReference>
<evidence type="ECO:0000313" key="4">
    <source>
        <dbReference type="EMBL" id="CAN96882.1"/>
    </source>
</evidence>
<feature type="region of interest" description="Disordered" evidence="2">
    <location>
        <begin position="592"/>
        <end position="623"/>
    </location>
</feature>